<dbReference type="GO" id="GO:0000028">
    <property type="term" value="P:ribosomal small subunit assembly"/>
    <property type="evidence" value="ECO:0007669"/>
    <property type="project" value="TreeGrafter"/>
</dbReference>
<dbReference type="HAMAP" id="MF_00367">
    <property type="entry name" value="GTPase_Era"/>
    <property type="match status" value="1"/>
</dbReference>
<dbReference type="Proteomes" id="UP000053688">
    <property type="component" value="Unassembled WGS sequence"/>
</dbReference>
<keyword evidence="6" id="KW-0472">Membrane</keyword>
<evidence type="ECO:0000256" key="7">
    <source>
        <dbReference type="PROSITE-ProRule" id="PRU01050"/>
    </source>
</evidence>
<dbReference type="eggNOG" id="COG1159">
    <property type="taxonomic scope" value="Bacteria"/>
</dbReference>
<evidence type="ECO:0000256" key="2">
    <source>
        <dbReference type="ARBA" id="ARBA00020484"/>
    </source>
</evidence>
<keyword evidence="10" id="KW-1185">Reference proteome</keyword>
<dbReference type="PRINTS" id="PR00326">
    <property type="entry name" value="GTP1OBG"/>
</dbReference>
<dbReference type="GO" id="GO:0043024">
    <property type="term" value="F:ribosomal small subunit binding"/>
    <property type="evidence" value="ECO:0007669"/>
    <property type="project" value="TreeGrafter"/>
</dbReference>
<dbReference type="GO" id="GO:0003924">
    <property type="term" value="F:GTPase activity"/>
    <property type="evidence" value="ECO:0007669"/>
    <property type="project" value="UniProtKB-UniRule"/>
</dbReference>
<evidence type="ECO:0000256" key="5">
    <source>
        <dbReference type="ARBA" id="ARBA00023134"/>
    </source>
</evidence>
<dbReference type="PANTHER" id="PTHR42698:SF1">
    <property type="entry name" value="GTPASE ERA, MITOCHONDRIAL"/>
    <property type="match status" value="1"/>
</dbReference>
<dbReference type="STRING" id="28176.CF66_9039"/>
<proteinExistence type="inferred from homology"/>
<evidence type="ECO:0000256" key="4">
    <source>
        <dbReference type="ARBA" id="ARBA00022884"/>
    </source>
</evidence>
<evidence type="ECO:0000256" key="6">
    <source>
        <dbReference type="HAMAP-Rule" id="MF_00367"/>
    </source>
</evidence>
<dbReference type="InterPro" id="IPR005662">
    <property type="entry name" value="GTPase_Era-like"/>
</dbReference>
<feature type="region of interest" description="G1" evidence="7">
    <location>
        <begin position="21"/>
        <end position="28"/>
    </location>
</feature>
<dbReference type="InterPro" id="IPR015946">
    <property type="entry name" value="KH_dom-like_a/b"/>
</dbReference>
<comment type="subunit">
    <text evidence="6">Monomer.</text>
</comment>
<keyword evidence="4 6" id="KW-0694">RNA-binding</keyword>
<reference evidence="9 10" key="1">
    <citation type="journal article" date="2014" name="Environ. Microbiol.">
        <title>Genomic signatures of obligate host dependence in the luminous bacterial symbiont of a vertebrate.</title>
        <authorList>
            <person name="Hendry T.A."/>
            <person name="de Wet J.R."/>
            <person name="Dunlap P.V."/>
        </authorList>
    </citation>
    <scope>NUCLEOTIDE SEQUENCE [LARGE SCALE GENOMIC DNA]</scope>
    <source>
        <strain evidence="9 10">Akat1</strain>
    </source>
</reference>
<evidence type="ECO:0000313" key="10">
    <source>
        <dbReference type="Proteomes" id="UP000053688"/>
    </source>
</evidence>
<evidence type="ECO:0000259" key="8">
    <source>
        <dbReference type="PROSITE" id="PS51713"/>
    </source>
</evidence>
<feature type="domain" description="Era-type G" evidence="8">
    <location>
        <begin position="13"/>
        <end position="181"/>
    </location>
</feature>
<dbReference type="GO" id="GO:0005525">
    <property type="term" value="F:GTP binding"/>
    <property type="evidence" value="ECO:0007669"/>
    <property type="project" value="UniProtKB-UniRule"/>
</dbReference>
<dbReference type="EMBL" id="AMSD01000002">
    <property type="protein sequence ID" value="EPE37320.1"/>
    <property type="molecule type" value="Genomic_DNA"/>
</dbReference>
<dbReference type="SUPFAM" id="SSF52540">
    <property type="entry name" value="P-loop containing nucleoside triphosphate hydrolases"/>
    <property type="match status" value="1"/>
</dbReference>
<evidence type="ECO:0000256" key="3">
    <source>
        <dbReference type="ARBA" id="ARBA00022741"/>
    </source>
</evidence>
<dbReference type="PROSITE" id="PS51713">
    <property type="entry name" value="G_ERA"/>
    <property type="match status" value="1"/>
</dbReference>
<dbReference type="NCBIfam" id="TIGR00231">
    <property type="entry name" value="small_GTP"/>
    <property type="match status" value="1"/>
</dbReference>
<keyword evidence="6" id="KW-0963">Cytoplasm</keyword>
<accession>S3DI14</accession>
<protein>
    <recommendedName>
        <fullName evidence="2 6">GTPase Era</fullName>
    </recommendedName>
</protein>
<evidence type="ECO:0000313" key="9">
    <source>
        <dbReference type="EMBL" id="EPE37320.1"/>
    </source>
</evidence>
<keyword evidence="6" id="KW-0699">rRNA-binding</keyword>
<dbReference type="GO" id="GO:0070181">
    <property type="term" value="F:small ribosomal subunit rRNA binding"/>
    <property type="evidence" value="ECO:0007669"/>
    <property type="project" value="UniProtKB-UniRule"/>
</dbReference>
<dbReference type="InterPro" id="IPR006073">
    <property type="entry name" value="GTP-bd"/>
</dbReference>
<dbReference type="InterPro" id="IPR030388">
    <property type="entry name" value="G_ERA_dom"/>
</dbReference>
<organism evidence="9 10">
    <name type="scientific">Candidatus Photodesmus katoptron Akat1</name>
    <dbReference type="NCBI Taxonomy" id="1236703"/>
    <lineage>
        <taxon>Bacteria</taxon>
        <taxon>Pseudomonadati</taxon>
        <taxon>Pseudomonadota</taxon>
        <taxon>Gammaproteobacteria</taxon>
        <taxon>Vibrionales</taxon>
        <taxon>Vibrionaceae</taxon>
        <taxon>Candidatus Photodesmus</taxon>
    </lineage>
</organism>
<dbReference type="InterPro" id="IPR027417">
    <property type="entry name" value="P-loop_NTPase"/>
</dbReference>
<dbReference type="PANTHER" id="PTHR42698">
    <property type="entry name" value="GTPASE ERA"/>
    <property type="match status" value="1"/>
</dbReference>
<dbReference type="Pfam" id="PF07650">
    <property type="entry name" value="KH_2"/>
    <property type="match status" value="1"/>
</dbReference>
<keyword evidence="3 6" id="KW-0547">Nucleotide-binding</keyword>
<sequence>MKNKKSSVNNLQYCGFIAIIGRPNVGKSTLMNSILGQKISITSCKPQTTRHRIIGIDTEENYQSIYLDTPGFQIKEKSAINRVMNHVANNSLHHADLLIFLVDALKWTKDDERLLIKLKNCNIPVILCINKVDCLKDRSRVMLQMQEVSIKMNFTTIIPISAKYSRNIDILKKYVRRYLPKSMHHFPSKDIIHCSQSFMASEILREKLMRFTGDELPYSLTVKIEDFDYNTVTSILFINALILVERNAQKKIVIGKYGKKIKTIGSAARIDMQKAFSCQVYLKTWVKVQLGWTNNQSRLSELGYLDYL</sequence>
<dbReference type="FunFam" id="3.40.50.300:FF:000094">
    <property type="entry name" value="GTPase Era"/>
    <property type="match status" value="1"/>
</dbReference>
<dbReference type="GO" id="GO:0005829">
    <property type="term" value="C:cytosol"/>
    <property type="evidence" value="ECO:0007669"/>
    <property type="project" value="TreeGrafter"/>
</dbReference>
<name>S3DI14_9GAMM</name>
<dbReference type="CDD" id="cd22534">
    <property type="entry name" value="KH-II_Era"/>
    <property type="match status" value="1"/>
</dbReference>
<dbReference type="PATRIC" id="fig|1236703.3.peg.631"/>
<dbReference type="NCBIfam" id="NF000908">
    <property type="entry name" value="PRK00089.1"/>
    <property type="match status" value="1"/>
</dbReference>
<keyword evidence="5 6" id="KW-0342">GTP-binding</keyword>
<feature type="region of interest" description="G3" evidence="7">
    <location>
        <begin position="68"/>
        <end position="71"/>
    </location>
</feature>
<gene>
    <name evidence="6 9" type="primary">era</name>
    <name evidence="9" type="ORF">O1U_0620</name>
</gene>
<dbReference type="Pfam" id="PF01926">
    <property type="entry name" value="MMR_HSR1"/>
    <property type="match status" value="1"/>
</dbReference>
<feature type="binding site" evidence="6">
    <location>
        <begin position="130"/>
        <end position="133"/>
    </location>
    <ligand>
        <name>GTP</name>
        <dbReference type="ChEBI" id="CHEBI:37565"/>
    </ligand>
</feature>
<dbReference type="AlphaFoldDB" id="S3DI14"/>
<keyword evidence="6" id="KW-0690">Ribosome biogenesis</keyword>
<dbReference type="Gene3D" id="3.30.300.20">
    <property type="match status" value="1"/>
</dbReference>
<feature type="binding site" evidence="6">
    <location>
        <begin position="68"/>
        <end position="72"/>
    </location>
    <ligand>
        <name>GTP</name>
        <dbReference type="ChEBI" id="CHEBI:37565"/>
    </ligand>
</feature>
<comment type="similarity">
    <text evidence="1 6 7">Belongs to the TRAFAC class TrmE-Era-EngA-EngB-Septin-like GTPase superfamily. Era GTPase family.</text>
</comment>
<dbReference type="GO" id="GO:0005886">
    <property type="term" value="C:plasma membrane"/>
    <property type="evidence" value="ECO:0007669"/>
    <property type="project" value="UniProtKB-SubCell"/>
</dbReference>
<dbReference type="Gene3D" id="3.40.50.300">
    <property type="entry name" value="P-loop containing nucleotide triphosphate hydrolases"/>
    <property type="match status" value="1"/>
</dbReference>
<keyword evidence="6" id="KW-1003">Cell membrane</keyword>
<dbReference type="InterPro" id="IPR009019">
    <property type="entry name" value="KH_sf_prok-type"/>
</dbReference>
<dbReference type="SUPFAM" id="SSF54814">
    <property type="entry name" value="Prokaryotic type KH domain (KH-domain type II)"/>
    <property type="match status" value="1"/>
</dbReference>
<comment type="function">
    <text evidence="6">An essential GTPase that binds both GDP and GTP, with rapid nucleotide exchange. Plays a role in 16S rRNA processing and 30S ribosomal subunit biogenesis and possibly also in cell cycle regulation and energy metabolism.</text>
</comment>
<evidence type="ECO:0000256" key="1">
    <source>
        <dbReference type="ARBA" id="ARBA00007921"/>
    </source>
</evidence>
<dbReference type="InterPro" id="IPR005225">
    <property type="entry name" value="Small_GTP-bd"/>
</dbReference>
<dbReference type="InterPro" id="IPR004044">
    <property type="entry name" value="KH_dom_type_2"/>
</dbReference>
<dbReference type="CDD" id="cd04163">
    <property type="entry name" value="Era"/>
    <property type="match status" value="1"/>
</dbReference>
<dbReference type="NCBIfam" id="TIGR00436">
    <property type="entry name" value="era"/>
    <property type="match status" value="1"/>
</dbReference>
<comment type="caution">
    <text evidence="9">The sequence shown here is derived from an EMBL/GenBank/DDBJ whole genome shotgun (WGS) entry which is preliminary data.</text>
</comment>
<feature type="binding site" evidence="6">
    <location>
        <begin position="21"/>
        <end position="28"/>
    </location>
    <ligand>
        <name>GTP</name>
        <dbReference type="ChEBI" id="CHEBI:37565"/>
    </ligand>
</feature>
<feature type="region of interest" description="G5" evidence="7">
    <location>
        <begin position="160"/>
        <end position="162"/>
    </location>
</feature>
<comment type="subcellular location">
    <subcellularLocation>
        <location evidence="6">Cytoplasm</location>
    </subcellularLocation>
    <subcellularLocation>
        <location evidence="6">Cell membrane</location>
        <topology evidence="6">Peripheral membrane protein</topology>
    </subcellularLocation>
</comment>
<feature type="region of interest" description="G4" evidence="7">
    <location>
        <begin position="130"/>
        <end position="133"/>
    </location>
</feature>
<feature type="region of interest" description="G2" evidence="7">
    <location>
        <begin position="47"/>
        <end position="51"/>
    </location>
</feature>